<accession>A0AAW0TL77</accession>
<reference evidence="2 3" key="1">
    <citation type="submission" date="2023-03" db="EMBL/GenBank/DDBJ databases">
        <title>High-quality genome of Scylla paramamosain provides insights in environmental adaptation.</title>
        <authorList>
            <person name="Zhang L."/>
        </authorList>
    </citation>
    <scope>NUCLEOTIDE SEQUENCE [LARGE SCALE GENOMIC DNA]</scope>
    <source>
        <strain evidence="2">LZ_2023a</strain>
        <tissue evidence="2">Muscle</tissue>
    </source>
</reference>
<dbReference type="PROSITE" id="PS50021">
    <property type="entry name" value="CH"/>
    <property type="match status" value="2"/>
</dbReference>
<organism evidence="2 3">
    <name type="scientific">Scylla paramamosain</name>
    <name type="common">Mud crab</name>
    <dbReference type="NCBI Taxonomy" id="85552"/>
    <lineage>
        <taxon>Eukaryota</taxon>
        <taxon>Metazoa</taxon>
        <taxon>Ecdysozoa</taxon>
        <taxon>Arthropoda</taxon>
        <taxon>Crustacea</taxon>
        <taxon>Multicrustacea</taxon>
        <taxon>Malacostraca</taxon>
        <taxon>Eumalacostraca</taxon>
        <taxon>Eucarida</taxon>
        <taxon>Decapoda</taxon>
        <taxon>Pleocyemata</taxon>
        <taxon>Brachyura</taxon>
        <taxon>Eubrachyura</taxon>
        <taxon>Portunoidea</taxon>
        <taxon>Portunidae</taxon>
        <taxon>Portuninae</taxon>
        <taxon>Scylla</taxon>
    </lineage>
</organism>
<dbReference type="FunFam" id="1.10.418.10:FF:000048">
    <property type="entry name" value="Short stop, isoform B"/>
    <property type="match status" value="1"/>
</dbReference>
<dbReference type="Proteomes" id="UP001487740">
    <property type="component" value="Unassembled WGS sequence"/>
</dbReference>
<gene>
    <name evidence="2" type="ORF">O3P69_020120</name>
</gene>
<keyword evidence="3" id="KW-1185">Reference proteome</keyword>
<evidence type="ECO:0000313" key="3">
    <source>
        <dbReference type="Proteomes" id="UP001487740"/>
    </source>
</evidence>
<feature type="domain" description="Calponin-homology (CH)" evidence="1">
    <location>
        <begin position="115"/>
        <end position="226"/>
    </location>
</feature>
<evidence type="ECO:0000259" key="1">
    <source>
        <dbReference type="PROSITE" id="PS50021"/>
    </source>
</evidence>
<dbReference type="SMART" id="SM00033">
    <property type="entry name" value="CH"/>
    <property type="match status" value="1"/>
</dbReference>
<dbReference type="AlphaFoldDB" id="A0AAW0TL77"/>
<dbReference type="PANTHER" id="PTHR11915">
    <property type="entry name" value="SPECTRIN/FILAMIN RELATED CYTOSKELETAL PROTEIN"/>
    <property type="match status" value="1"/>
</dbReference>
<dbReference type="Pfam" id="PF00307">
    <property type="entry name" value="CH"/>
    <property type="match status" value="2"/>
</dbReference>
<comment type="caution">
    <text evidence="2">The sequence shown here is derived from an EMBL/GenBank/DDBJ whole genome shotgun (WGS) entry which is preliminary data.</text>
</comment>
<evidence type="ECO:0000313" key="2">
    <source>
        <dbReference type="EMBL" id="KAK8388016.1"/>
    </source>
</evidence>
<sequence>MIDECMWVVSVQQKTGAGKQVRDLFEDLRDGHNLISLLEVLSGEHLPRERGRLRFHMLQNVQLTLDFLRYRKIKLVNIRCEDIVDGNPKLTLGLIWTIILHFQISDIMAGQTENLTAKEALLRWARKTTHKYPGVEVKNFTTSWRDGLSFVAIIHRNRRCFNLEERTVLPLGVTEAGAGNSASFLDVRSSHLSGHVQAQLAECVPGGGEAWQRILPSTFNSRPMYTF</sequence>
<proteinExistence type="predicted"/>
<name>A0AAW0TL77_SCYPA</name>
<dbReference type="InterPro" id="IPR036872">
    <property type="entry name" value="CH_dom_sf"/>
</dbReference>
<dbReference type="SUPFAM" id="SSF47576">
    <property type="entry name" value="Calponin-homology domain, CH-domain"/>
    <property type="match status" value="1"/>
</dbReference>
<dbReference type="CDD" id="cd21188">
    <property type="entry name" value="CH_PLEC-like_rpt1"/>
    <property type="match status" value="1"/>
</dbReference>
<feature type="domain" description="Calponin-homology (CH)" evidence="1">
    <location>
        <begin position="1"/>
        <end position="103"/>
    </location>
</feature>
<dbReference type="Gene3D" id="1.10.418.10">
    <property type="entry name" value="Calponin-like domain"/>
    <property type="match status" value="2"/>
</dbReference>
<dbReference type="EMBL" id="JARAKH010000029">
    <property type="protein sequence ID" value="KAK8388016.1"/>
    <property type="molecule type" value="Genomic_DNA"/>
</dbReference>
<dbReference type="InterPro" id="IPR001715">
    <property type="entry name" value="CH_dom"/>
</dbReference>
<protein>
    <recommendedName>
        <fullName evidence="1">Calponin-homology (CH) domain-containing protein</fullName>
    </recommendedName>
</protein>